<dbReference type="SUPFAM" id="SSF55826">
    <property type="entry name" value="YbaK/ProRS associated domain"/>
    <property type="match status" value="1"/>
</dbReference>
<dbReference type="CDD" id="cd04332">
    <property type="entry name" value="YbaK_like"/>
    <property type="match status" value="1"/>
</dbReference>
<evidence type="ECO:0000313" key="3">
    <source>
        <dbReference type="Proteomes" id="UP000005439"/>
    </source>
</evidence>
<dbReference type="EMBL" id="CP003179">
    <property type="protein sequence ID" value="AEW04596.1"/>
    <property type="molecule type" value="Genomic_DNA"/>
</dbReference>
<dbReference type="Proteomes" id="UP000005439">
    <property type="component" value="Chromosome"/>
</dbReference>
<dbReference type="InterPro" id="IPR036754">
    <property type="entry name" value="YbaK/aa-tRNA-synt-asso_dom_sf"/>
</dbReference>
<keyword evidence="3" id="KW-1185">Reference proteome</keyword>
<reference evidence="3" key="1">
    <citation type="submission" date="2011-12" db="EMBL/GenBank/DDBJ databases">
        <title>The complete genome of chromosome of Sulfobacillus acidophilus DSM 10332.</title>
        <authorList>
            <person name="Lucas S."/>
            <person name="Han J."/>
            <person name="Lapidus A."/>
            <person name="Bruce D."/>
            <person name="Goodwin L."/>
            <person name="Pitluck S."/>
            <person name="Peters L."/>
            <person name="Kyrpides N."/>
            <person name="Mavromatis K."/>
            <person name="Ivanova N."/>
            <person name="Mikhailova N."/>
            <person name="Chertkov O."/>
            <person name="Saunders E."/>
            <person name="Detter J.C."/>
            <person name="Tapia R."/>
            <person name="Han C."/>
            <person name="Land M."/>
            <person name="Hauser L."/>
            <person name="Markowitz V."/>
            <person name="Cheng J.-F."/>
            <person name="Hugenholtz P."/>
            <person name="Woyke T."/>
            <person name="Wu D."/>
            <person name="Pukall R."/>
            <person name="Gehrich-Schroeter G."/>
            <person name="Schneider S."/>
            <person name="Klenk H.-P."/>
            <person name="Eisen J.A."/>
        </authorList>
    </citation>
    <scope>NUCLEOTIDE SEQUENCE [LARGE SCALE GENOMIC DNA]</scope>
    <source>
        <strain evidence="3">ATCC 700253 / DSM 10332 / NAL</strain>
    </source>
</reference>
<protein>
    <submittedName>
        <fullName evidence="2">YbaK/prolyl-tRNA synthetase associated region</fullName>
    </submittedName>
</protein>
<dbReference type="PATRIC" id="fig|679936.5.peg.1155"/>
<organism evidence="2 3">
    <name type="scientific">Sulfobacillus acidophilus (strain ATCC 700253 / DSM 10332 / NAL)</name>
    <dbReference type="NCBI Taxonomy" id="679936"/>
    <lineage>
        <taxon>Bacteria</taxon>
        <taxon>Bacillati</taxon>
        <taxon>Bacillota</taxon>
        <taxon>Clostridia</taxon>
        <taxon>Eubacteriales</taxon>
        <taxon>Clostridiales Family XVII. Incertae Sedis</taxon>
        <taxon>Sulfobacillus</taxon>
    </lineage>
</organism>
<sequence>MPHGVNLMPIEMEFPFWDMICDMNIPIVAQRQLHYLTRGVHQAAQRLGAQLQQMVQVSIYWSGIRPFVVLHSAMNQIDLERLKTWFGLNVRPANSVEVSILAGTHIHGAPPAGQAYQMPILIDDDLMQEHHVWVSGGDPAFWVALTPRNLVRVTGGYVAHLKRPNYLQLVGGTGHTAKRR</sequence>
<feature type="domain" description="YbaK/aminoacyl-tRNA synthetase-associated" evidence="1">
    <location>
        <begin position="38"/>
        <end position="152"/>
    </location>
</feature>
<dbReference type="Gene3D" id="3.90.960.10">
    <property type="entry name" value="YbaK/aminoacyl-tRNA synthetase-associated domain"/>
    <property type="match status" value="1"/>
</dbReference>
<reference evidence="2 3" key="2">
    <citation type="journal article" date="2012" name="Stand. Genomic Sci.">
        <title>Complete genome sequence of the moderately thermophilic mineral-sulfide-oxidizing firmicute Sulfobacillus acidophilus type strain (NAL(T)).</title>
        <authorList>
            <person name="Anderson I."/>
            <person name="Chertkov O."/>
            <person name="Chen A."/>
            <person name="Saunders E."/>
            <person name="Lapidus A."/>
            <person name="Nolan M."/>
            <person name="Lucas S."/>
            <person name="Hammon N."/>
            <person name="Deshpande S."/>
            <person name="Cheng J.F."/>
            <person name="Han C."/>
            <person name="Tapia R."/>
            <person name="Goodwin L.A."/>
            <person name="Pitluck S."/>
            <person name="Liolios K."/>
            <person name="Pagani I."/>
            <person name="Ivanova N."/>
            <person name="Mikhailova N."/>
            <person name="Pati A."/>
            <person name="Palaniappan K."/>
            <person name="Land M."/>
            <person name="Pan C."/>
            <person name="Rohde M."/>
            <person name="Pukall R."/>
            <person name="Goker M."/>
            <person name="Detter J.C."/>
            <person name="Woyke T."/>
            <person name="Bristow J."/>
            <person name="Eisen J.A."/>
            <person name="Markowitz V."/>
            <person name="Hugenholtz P."/>
            <person name="Kyrpides N.C."/>
            <person name="Klenk H.P."/>
            <person name="Mavromatis K."/>
        </authorList>
    </citation>
    <scope>NUCLEOTIDE SEQUENCE [LARGE SCALE GENOMIC DNA]</scope>
    <source>
        <strain evidence="3">ATCC 700253 / DSM 10332 / NAL</strain>
    </source>
</reference>
<dbReference type="InterPro" id="IPR007214">
    <property type="entry name" value="YbaK/aa-tRNA-synth-assoc-dom"/>
</dbReference>
<name>G8TU05_SULAD</name>
<proteinExistence type="predicted"/>
<dbReference type="STRING" id="679936.Sulac_1096"/>
<accession>G8TU05</accession>
<evidence type="ECO:0000259" key="1">
    <source>
        <dbReference type="Pfam" id="PF04073"/>
    </source>
</evidence>
<evidence type="ECO:0000313" key="2">
    <source>
        <dbReference type="EMBL" id="AEW04596.1"/>
    </source>
</evidence>
<dbReference type="AlphaFoldDB" id="G8TU05"/>
<dbReference type="KEGG" id="sap:Sulac_1096"/>
<dbReference type="Pfam" id="PF04073">
    <property type="entry name" value="tRNA_edit"/>
    <property type="match status" value="1"/>
</dbReference>
<dbReference type="HOGENOM" id="CLU_1524361_0_0_9"/>
<dbReference type="GO" id="GO:0002161">
    <property type="term" value="F:aminoacyl-tRNA deacylase activity"/>
    <property type="evidence" value="ECO:0007669"/>
    <property type="project" value="InterPro"/>
</dbReference>
<gene>
    <name evidence="2" type="ordered locus">Sulac_1096</name>
</gene>